<accession>A0ABW0HMW9</accession>
<dbReference type="RefSeq" id="WP_378129748.1">
    <property type="nucleotide sequence ID" value="NZ_JBHSMI010000008.1"/>
</dbReference>
<dbReference type="PANTHER" id="PTHR38448:SF2">
    <property type="entry name" value="REGULATORY PROTEIN YLBF"/>
    <property type="match status" value="1"/>
</dbReference>
<dbReference type="Proteomes" id="UP001596113">
    <property type="component" value="Unassembled WGS sequence"/>
</dbReference>
<evidence type="ECO:0000313" key="2">
    <source>
        <dbReference type="EMBL" id="MFC5401835.1"/>
    </source>
</evidence>
<dbReference type="PANTHER" id="PTHR38448">
    <property type="entry name" value="REGULATORY PROTEIN YLBF-RELATED"/>
    <property type="match status" value="1"/>
</dbReference>
<dbReference type="InterPro" id="IPR023378">
    <property type="entry name" value="YheA/YmcA-like_dom_sf"/>
</dbReference>
<feature type="region of interest" description="Disordered" evidence="1">
    <location>
        <begin position="152"/>
        <end position="173"/>
    </location>
</feature>
<sequence>MTKPKGEVRPMADMTSTLPAVEIGVMDGVPADMAVLLTRAYELGDALNHSDFAAEYVYWKDQVRRDPEARRLAGQFGKAKEKFAECERFGRFHPDYNAALDEVYALESQLDRLECVRMYKQAENAMDGLLHDISRTLAQAVSFTIKVPDNDPNPKGSGCGGGGSCSCGSGGCG</sequence>
<dbReference type="Pfam" id="PF06133">
    <property type="entry name" value="Com_YlbF"/>
    <property type="match status" value="1"/>
</dbReference>
<feature type="compositionally biased region" description="Gly residues" evidence="1">
    <location>
        <begin position="157"/>
        <end position="173"/>
    </location>
</feature>
<dbReference type="Gene3D" id="1.20.1500.10">
    <property type="entry name" value="YheA/YmcA-like"/>
    <property type="match status" value="1"/>
</dbReference>
<keyword evidence="3" id="KW-1185">Reference proteome</keyword>
<proteinExistence type="predicted"/>
<dbReference type="SUPFAM" id="SSF158622">
    <property type="entry name" value="YheA/YmcA-like"/>
    <property type="match status" value="1"/>
</dbReference>
<reference evidence="3" key="1">
    <citation type="journal article" date="2019" name="Int. J. Syst. Evol. Microbiol.">
        <title>The Global Catalogue of Microorganisms (GCM) 10K type strain sequencing project: providing services to taxonomists for standard genome sequencing and annotation.</title>
        <authorList>
            <consortium name="The Broad Institute Genomics Platform"/>
            <consortium name="The Broad Institute Genome Sequencing Center for Infectious Disease"/>
            <person name="Wu L."/>
            <person name="Ma J."/>
        </authorList>
    </citation>
    <scope>NUCLEOTIDE SEQUENCE [LARGE SCALE GENOMIC DNA]</scope>
    <source>
        <strain evidence="3">CGMCC 1.18575</strain>
    </source>
</reference>
<evidence type="ECO:0000313" key="3">
    <source>
        <dbReference type="Proteomes" id="UP001596113"/>
    </source>
</evidence>
<organism evidence="2 3">
    <name type="scientific">Cohnella soli</name>
    <dbReference type="NCBI Taxonomy" id="425005"/>
    <lineage>
        <taxon>Bacteria</taxon>
        <taxon>Bacillati</taxon>
        <taxon>Bacillota</taxon>
        <taxon>Bacilli</taxon>
        <taxon>Bacillales</taxon>
        <taxon>Paenibacillaceae</taxon>
        <taxon>Cohnella</taxon>
    </lineage>
</organism>
<dbReference type="InterPro" id="IPR052767">
    <property type="entry name" value="Bact_com_dev_regulator"/>
</dbReference>
<protein>
    <submittedName>
        <fullName evidence="2">YlbF family regulator</fullName>
    </submittedName>
</protein>
<name>A0ABW0HMW9_9BACL</name>
<dbReference type="EMBL" id="JBHSMI010000008">
    <property type="protein sequence ID" value="MFC5401835.1"/>
    <property type="molecule type" value="Genomic_DNA"/>
</dbReference>
<evidence type="ECO:0000256" key="1">
    <source>
        <dbReference type="SAM" id="MobiDB-lite"/>
    </source>
</evidence>
<comment type="caution">
    <text evidence="2">The sequence shown here is derived from an EMBL/GenBank/DDBJ whole genome shotgun (WGS) entry which is preliminary data.</text>
</comment>
<dbReference type="InterPro" id="IPR010368">
    <property type="entry name" value="Com_YlbF"/>
</dbReference>
<gene>
    <name evidence="2" type="ORF">ACFPOF_03730</name>
</gene>